<feature type="compositionally biased region" description="Acidic residues" evidence="1">
    <location>
        <begin position="806"/>
        <end position="816"/>
    </location>
</feature>
<dbReference type="Proteomes" id="UP001219518">
    <property type="component" value="Unassembled WGS sequence"/>
</dbReference>
<feature type="domain" description="DUF7869" evidence="2">
    <location>
        <begin position="555"/>
        <end position="648"/>
    </location>
</feature>
<reference evidence="3" key="1">
    <citation type="submission" date="2021-07" db="EMBL/GenBank/DDBJ databases">
        <authorList>
            <person name="Catto M.A."/>
            <person name="Jacobson A."/>
            <person name="Kennedy G."/>
            <person name="Labadie P."/>
            <person name="Hunt B.G."/>
            <person name="Srinivasan R."/>
        </authorList>
    </citation>
    <scope>NUCLEOTIDE SEQUENCE</scope>
    <source>
        <strain evidence="3">PL_HMW_Pooled</strain>
        <tissue evidence="3">Head</tissue>
    </source>
</reference>
<comment type="caution">
    <text evidence="3">The sequence shown here is derived from an EMBL/GenBank/DDBJ whole genome shotgun (WGS) entry which is preliminary data.</text>
</comment>
<accession>A0AAE1HVU3</accession>
<evidence type="ECO:0000256" key="1">
    <source>
        <dbReference type="SAM" id="MobiDB-lite"/>
    </source>
</evidence>
<keyword evidence="3" id="KW-0547">Nucleotide-binding</keyword>
<sequence length="816" mass="93619">MVTSNLNASIESQGAASQATPTQFVQNQQAFETQNSQAVVVTSNLNASIESQGAASQATPTQFAQNQQAFETKNNSQADVDFTSASPTTEIIFDGEVHEITPQQSIIPPNIAFPKDHTHNETPPDSSKGTSLGNTNARKRLFESDVSLQLFDDTVFIPLDEPVTMENILTASLEDKAKLTKNTPSEQPLTKKKKLNPTKWKAALAKQNYNSGVAHTTLRGKERAARKLKDGCGETCRRQCQNKVSHEEREKLFKSYWGLKDKGLKWFFLAKLINTVNIKKRKIIPDDDPYRHHTYEYSLPDKNPKRVIVCQKMFLETFDISVRVAKTALSKNSPDKRGKHSNHKKLNPELISSVKNHIKSFPMIDSHYCRAESQRKYLDEHLSIAKMHRMYLIGKDKGDTSTASLRQYRDIFNSYFNLSFFKPKKDQCSDCAKWEQSSKDAESPLGVSHKLHLASKEHVRNLKTQDKIASRDTSSPNNSRVLTCDLQKVLYCPKSDLGEYFYKRKVSVFNFTVFDCTVKEGHLFVWDQTIGRRGSDEMTSFPNKFIESLIAKGIKTIIIYSDSCSGQNKNQFLYTMYYMVAMKYQVNIIHRYLEKGHTQMECDSVHARIEKKIKKEEIFVPSQYYGAMKTAKCSDIYSFRELAKFMKWSSIPVTKVREMNIGPVPGVVKYRLQWDEPLVEVNILCKKVGRPVNWETVKPPLAYSCPFQLKPKLKADLKWFMKKDFIPERFKTLNTKWIETTSQPFLHDDEYDDNEDDVPNEVVPDNNVINCLMERNYETIDMENADPFKGNDVNVNEDNEQRSEYNDSDENDSDLE</sequence>
<dbReference type="Pfam" id="PF25273">
    <property type="entry name" value="DUF7869"/>
    <property type="match status" value="1"/>
</dbReference>
<evidence type="ECO:0000313" key="3">
    <source>
        <dbReference type="EMBL" id="KAK3928345.1"/>
    </source>
</evidence>
<keyword evidence="4" id="KW-1185">Reference proteome</keyword>
<keyword evidence="3" id="KW-0378">Hydrolase</keyword>
<protein>
    <submittedName>
        <fullName evidence="3">ATP-dependent RNA helicase DHX34</fullName>
    </submittedName>
</protein>
<evidence type="ECO:0000313" key="4">
    <source>
        <dbReference type="Proteomes" id="UP001219518"/>
    </source>
</evidence>
<gene>
    <name evidence="3" type="ORF">KUF71_016592</name>
</gene>
<feature type="region of interest" description="Disordered" evidence="1">
    <location>
        <begin position="1"/>
        <end position="21"/>
    </location>
</feature>
<dbReference type="InterPro" id="IPR057191">
    <property type="entry name" value="DUF7869"/>
</dbReference>
<feature type="region of interest" description="Disordered" evidence="1">
    <location>
        <begin position="110"/>
        <end position="134"/>
    </location>
</feature>
<evidence type="ECO:0000259" key="2">
    <source>
        <dbReference type="Pfam" id="PF25273"/>
    </source>
</evidence>
<keyword evidence="3" id="KW-0067">ATP-binding</keyword>
<dbReference type="GO" id="GO:0004386">
    <property type="term" value="F:helicase activity"/>
    <property type="evidence" value="ECO:0007669"/>
    <property type="project" value="UniProtKB-KW"/>
</dbReference>
<dbReference type="PANTHER" id="PTHR10773">
    <property type="entry name" value="DNA-DIRECTED RNA POLYMERASES I, II, AND III SUBUNIT RPABC2"/>
    <property type="match status" value="1"/>
</dbReference>
<reference evidence="3" key="2">
    <citation type="journal article" date="2023" name="BMC Genomics">
        <title>Pest status, molecular evolution, and epigenetic factors derived from the genome assembly of Frankliniella fusca, a thysanopteran phytovirus vector.</title>
        <authorList>
            <person name="Catto M.A."/>
            <person name="Labadie P.E."/>
            <person name="Jacobson A.L."/>
            <person name="Kennedy G.G."/>
            <person name="Srinivasan R."/>
            <person name="Hunt B.G."/>
        </authorList>
    </citation>
    <scope>NUCLEOTIDE SEQUENCE</scope>
    <source>
        <strain evidence="3">PL_HMW_Pooled</strain>
    </source>
</reference>
<dbReference type="AlphaFoldDB" id="A0AAE1HVU3"/>
<dbReference type="PANTHER" id="PTHR10773:SF19">
    <property type="match status" value="1"/>
</dbReference>
<proteinExistence type="predicted"/>
<keyword evidence="3" id="KW-0347">Helicase</keyword>
<dbReference type="EMBL" id="JAHWGI010001327">
    <property type="protein sequence ID" value="KAK3928345.1"/>
    <property type="molecule type" value="Genomic_DNA"/>
</dbReference>
<organism evidence="3 4">
    <name type="scientific">Frankliniella fusca</name>
    <dbReference type="NCBI Taxonomy" id="407009"/>
    <lineage>
        <taxon>Eukaryota</taxon>
        <taxon>Metazoa</taxon>
        <taxon>Ecdysozoa</taxon>
        <taxon>Arthropoda</taxon>
        <taxon>Hexapoda</taxon>
        <taxon>Insecta</taxon>
        <taxon>Pterygota</taxon>
        <taxon>Neoptera</taxon>
        <taxon>Paraneoptera</taxon>
        <taxon>Thysanoptera</taxon>
        <taxon>Terebrantia</taxon>
        <taxon>Thripoidea</taxon>
        <taxon>Thripidae</taxon>
        <taxon>Frankliniella</taxon>
    </lineage>
</organism>
<name>A0AAE1HVU3_9NEOP</name>
<feature type="region of interest" description="Disordered" evidence="1">
    <location>
        <begin position="784"/>
        <end position="816"/>
    </location>
</feature>
<feature type="compositionally biased region" description="Polar residues" evidence="1">
    <location>
        <begin position="123"/>
        <end position="134"/>
    </location>
</feature>